<organism evidence="3">
    <name type="scientific">Octactis speculum</name>
    <dbReference type="NCBI Taxonomy" id="3111310"/>
    <lineage>
        <taxon>Eukaryota</taxon>
        <taxon>Sar</taxon>
        <taxon>Stramenopiles</taxon>
        <taxon>Ochrophyta</taxon>
        <taxon>Dictyochophyceae</taxon>
        <taxon>Dictyochales</taxon>
        <taxon>Dictyochaceae</taxon>
        <taxon>Octactis</taxon>
    </lineage>
</organism>
<feature type="compositionally biased region" description="Basic and acidic residues" evidence="1">
    <location>
        <begin position="74"/>
        <end position="87"/>
    </location>
</feature>
<dbReference type="GO" id="GO:0005975">
    <property type="term" value="P:carbohydrate metabolic process"/>
    <property type="evidence" value="ECO:0007669"/>
    <property type="project" value="InterPro"/>
</dbReference>
<dbReference type="EMBL" id="HBGS01018682">
    <property type="protein sequence ID" value="CAD9405740.1"/>
    <property type="molecule type" value="Transcribed_RNA"/>
</dbReference>
<feature type="compositionally biased region" description="Polar residues" evidence="1">
    <location>
        <begin position="1"/>
        <end position="14"/>
    </location>
</feature>
<dbReference type="PROSITE" id="PS51677">
    <property type="entry name" value="NODB"/>
    <property type="match status" value="1"/>
</dbReference>
<evidence type="ECO:0000313" key="3">
    <source>
        <dbReference type="EMBL" id="CAD9405740.1"/>
    </source>
</evidence>
<name>A0A7S2BUE4_9STRA</name>
<dbReference type="PANTHER" id="PTHR10587">
    <property type="entry name" value="GLYCOSYL TRANSFERASE-RELATED"/>
    <property type="match status" value="1"/>
</dbReference>
<sequence>MASPSSPMDYSLQTDVEKPQLVAPPDAMLVLTGGSEVEETQRVEETPASSWHRSMVVIEKYFSRLSENSDIEDDASRAEPGDDHLIDVDPGGMNCGNKAVPAISGRVIAAAAGLTVLGIPLAIGIGVEDCAQLGPRQLRPQRRSILRSIAWNGASAMYEDIVNLARDRAPYAGVRWAWPTASLHERKVVALTFDDAPGDNPAAMHSLLDTLKRYGARATFFCTTDMITSAMEAVMDRIVGEGHELGNHMPKDRVYSLFREAGFERELCHAEETIHRVEQKTAATDAYRTRYDSQTWRRRFKWFRPPFGLMSEAMARVLKRKRYSTALGDVFSNDVFVGGNSADDEENIDLRTTEYHVKYALRLTHPGAITILHVPNSNRRLMAGPICEGYLEAMSSTGYEVCCLSEVAVLAT</sequence>
<feature type="domain" description="NodB homology" evidence="2">
    <location>
        <begin position="187"/>
        <end position="402"/>
    </location>
</feature>
<evidence type="ECO:0000256" key="1">
    <source>
        <dbReference type="SAM" id="MobiDB-lite"/>
    </source>
</evidence>
<evidence type="ECO:0000259" key="2">
    <source>
        <dbReference type="PROSITE" id="PS51677"/>
    </source>
</evidence>
<dbReference type="Gene3D" id="3.20.20.370">
    <property type="entry name" value="Glycoside hydrolase/deacetylase"/>
    <property type="match status" value="1"/>
</dbReference>
<dbReference type="AlphaFoldDB" id="A0A7S2BUE4"/>
<proteinExistence type="predicted"/>
<dbReference type="Pfam" id="PF01522">
    <property type="entry name" value="Polysacc_deac_1"/>
    <property type="match status" value="1"/>
</dbReference>
<dbReference type="GO" id="GO:0004099">
    <property type="term" value="F:chitin deacetylase activity"/>
    <property type="evidence" value="ECO:0007669"/>
    <property type="project" value="UniProtKB-ARBA"/>
</dbReference>
<dbReference type="InterPro" id="IPR050248">
    <property type="entry name" value="Polysacc_deacetylase_ArnD"/>
</dbReference>
<feature type="region of interest" description="Disordered" evidence="1">
    <location>
        <begin position="1"/>
        <end position="23"/>
    </location>
</feature>
<dbReference type="SUPFAM" id="SSF88713">
    <property type="entry name" value="Glycoside hydrolase/deacetylase"/>
    <property type="match status" value="1"/>
</dbReference>
<dbReference type="InterPro" id="IPR011330">
    <property type="entry name" value="Glyco_hydro/deAcase_b/a-brl"/>
</dbReference>
<protein>
    <recommendedName>
        <fullName evidence="2">NodB homology domain-containing protein</fullName>
    </recommendedName>
</protein>
<dbReference type="InterPro" id="IPR002509">
    <property type="entry name" value="NODB_dom"/>
</dbReference>
<reference evidence="3" key="1">
    <citation type="submission" date="2021-01" db="EMBL/GenBank/DDBJ databases">
        <authorList>
            <person name="Corre E."/>
            <person name="Pelletier E."/>
            <person name="Niang G."/>
            <person name="Scheremetjew M."/>
            <person name="Finn R."/>
            <person name="Kale V."/>
            <person name="Holt S."/>
            <person name="Cochrane G."/>
            <person name="Meng A."/>
            <person name="Brown T."/>
            <person name="Cohen L."/>
        </authorList>
    </citation>
    <scope>NUCLEOTIDE SEQUENCE</scope>
    <source>
        <strain evidence="3">CCMP1381</strain>
    </source>
</reference>
<feature type="region of interest" description="Disordered" evidence="1">
    <location>
        <begin position="70"/>
        <end position="90"/>
    </location>
</feature>
<accession>A0A7S2BUE4</accession>
<gene>
    <name evidence="3" type="ORF">DSPE1174_LOCUS9781</name>
</gene>
<dbReference type="PANTHER" id="PTHR10587:SF137">
    <property type="entry name" value="4-DEOXY-4-FORMAMIDO-L-ARABINOSE-PHOSPHOUNDECAPRENOL DEFORMYLASE ARND-RELATED"/>
    <property type="match status" value="1"/>
</dbReference>